<dbReference type="InterPro" id="IPR045738">
    <property type="entry name" value="DUF6088"/>
</dbReference>
<proteinExistence type="predicted"/>
<dbReference type="Proteomes" id="UP000007753">
    <property type="component" value="Chromosome 1"/>
</dbReference>
<dbReference type="STRING" id="452662.SJA_C1-04430"/>
<dbReference type="AlphaFoldDB" id="D4YY45"/>
<organism evidence="1 2">
    <name type="scientific">Sphingobium indicum (strain DSM 16413 / CCM 7287 / MTCC 6362 / UT26 / NBRC 101211 / UT26S)</name>
    <name type="common">Sphingobium japonicum</name>
    <dbReference type="NCBI Taxonomy" id="452662"/>
    <lineage>
        <taxon>Bacteria</taxon>
        <taxon>Pseudomonadati</taxon>
        <taxon>Pseudomonadota</taxon>
        <taxon>Alphaproteobacteria</taxon>
        <taxon>Sphingomonadales</taxon>
        <taxon>Sphingomonadaceae</taxon>
        <taxon>Sphingobium</taxon>
    </lineage>
</organism>
<sequence length="202" mass="21554">MSAVADRIMKRVRGKGRGWVFTPKSFVDFGTRGSVDMALSRLASAGDIRRIGRGLYDYPRQHDKLGALSPDPANVAKALSTQSGDKLAPSGATAANNLGLSTQVPARASYATTGRSRVRQAGGRSLTLKHSRAPVLDNAPDSVNAIVQALAHLGKDNIDSGKIRHFATRLDDRDMRILIQARPAMPGWMGDVVLKIGAARNG</sequence>
<dbReference type="GeneID" id="29272126"/>
<dbReference type="HOGENOM" id="CLU_067316_1_0_5"/>
<dbReference type="KEGG" id="sjp:SJA_C1-04430"/>
<dbReference type="EMBL" id="AP010803">
    <property type="protein sequence ID" value="BAI95277.1"/>
    <property type="molecule type" value="Genomic_DNA"/>
</dbReference>
<dbReference type="RefSeq" id="WP_013039047.1">
    <property type="nucleotide sequence ID" value="NC_014006.1"/>
</dbReference>
<dbReference type="Pfam" id="PF19570">
    <property type="entry name" value="DUF6088"/>
    <property type="match status" value="1"/>
</dbReference>
<accession>D4YY45</accession>
<evidence type="ECO:0000313" key="1">
    <source>
        <dbReference type="EMBL" id="BAI95277.1"/>
    </source>
</evidence>
<evidence type="ECO:0008006" key="3">
    <source>
        <dbReference type="Google" id="ProtNLM"/>
    </source>
</evidence>
<name>D4YY45_SPHIU</name>
<keyword evidence="2" id="KW-1185">Reference proteome</keyword>
<protein>
    <recommendedName>
        <fullName evidence="3">Transcriptional regulator, AbiEi antitoxin, Type IV TA system</fullName>
    </recommendedName>
</protein>
<gene>
    <name evidence="1" type="ordered locus">SJA_C1-04430</name>
</gene>
<dbReference type="eggNOG" id="COG5340">
    <property type="taxonomic scope" value="Bacteria"/>
</dbReference>
<evidence type="ECO:0000313" key="2">
    <source>
        <dbReference type="Proteomes" id="UP000007753"/>
    </source>
</evidence>
<reference evidence="1 2" key="1">
    <citation type="journal article" date="2010" name="J. Bacteriol.">
        <title>Complete genome sequence of the representative gamma-hexachlorocyclohexane-degrading bacterium Sphingobium japonicum UT26.</title>
        <authorList>
            <person name="Nagata Y."/>
            <person name="Ohtsubo Y."/>
            <person name="Endo R."/>
            <person name="Ichikawa N."/>
            <person name="Ankai A."/>
            <person name="Oguchi A."/>
            <person name="Fukui S."/>
            <person name="Fujita N."/>
            <person name="Tsuda M."/>
        </authorList>
    </citation>
    <scope>NUCLEOTIDE SEQUENCE [LARGE SCALE GENOMIC DNA]</scope>
    <source>
        <strain evidence="2">DSM 16413 / CCM 7287 / MTCC 6362 / UT26 / NBRC 101211 / UT26S</strain>
    </source>
</reference>